<evidence type="ECO:0000313" key="1">
    <source>
        <dbReference type="EMBL" id="MCT7319048.1"/>
    </source>
</evidence>
<gene>
    <name evidence="1" type="ORF">N5I87_23775</name>
</gene>
<dbReference type="AlphaFoldDB" id="A0AAE3I7E9"/>
<dbReference type="Proteomes" id="UP001164374">
    <property type="component" value="Unassembled WGS sequence"/>
</dbReference>
<proteinExistence type="predicted"/>
<sequence>MNVIADLERFAGIANLEDVRARVSEAMHWIPSAIQRVIPSTMIGLDGITLASIFLVSVDHLTEVRLSTPMNHFDITRSILRNINVEKGKVEVQTSAETKVVYYTAKVLLIHSSEGHFGSAMHYAGKEPADEWLTLVRETFPVAGLSVVN</sequence>
<organism evidence="1 2">
    <name type="scientific">Ralstonia mojiangensis</name>
    <dbReference type="NCBI Taxonomy" id="2953895"/>
    <lineage>
        <taxon>Bacteria</taxon>
        <taxon>Pseudomonadati</taxon>
        <taxon>Pseudomonadota</taxon>
        <taxon>Betaproteobacteria</taxon>
        <taxon>Burkholderiales</taxon>
        <taxon>Burkholderiaceae</taxon>
        <taxon>Ralstonia</taxon>
    </lineage>
</organism>
<accession>A0AAE3I7E9</accession>
<reference evidence="1" key="1">
    <citation type="journal article" date="2023" name="Front. Microbiol.">
        <title>Ralstonia chuxiongensis sp. nov., Ralstonia mojiangensis sp. nov., and Ralstonia soli sp. nov., isolated from tobacco fields, are three novel species in the family Burkholderiaceae.</title>
        <authorList>
            <person name="Lu C.H."/>
            <person name="Zhang Y.Y."/>
            <person name="Jiang N."/>
            <person name="Chen W."/>
            <person name="Shao X."/>
            <person name="Zhao Z.M."/>
            <person name="Lu W.L."/>
            <person name="Hu X."/>
            <person name="Xi Y.X."/>
            <person name="Zou S.Y."/>
            <person name="Wei Q.J."/>
            <person name="Lin Z.L."/>
            <person name="Gong L."/>
            <person name="Gai X.T."/>
            <person name="Zhang L.Q."/>
            <person name="Li J.Y."/>
            <person name="Jin Y."/>
            <person name="Xia Z.Y."/>
        </authorList>
    </citation>
    <scope>NUCLEOTIDE SEQUENCE</scope>
    <source>
        <strain evidence="1">22TCCZM01-4</strain>
    </source>
</reference>
<protein>
    <submittedName>
        <fullName evidence="1">Uncharacterized protein</fullName>
    </submittedName>
</protein>
<comment type="caution">
    <text evidence="1">The sequence shown here is derived from an EMBL/GenBank/DDBJ whole genome shotgun (WGS) entry which is preliminary data.</text>
</comment>
<name>A0AAE3I7E9_9RALS</name>
<dbReference type="RefSeq" id="WP_260800887.1">
    <property type="nucleotide sequence ID" value="NZ_JAOCQJ010000008.1"/>
</dbReference>
<reference evidence="1" key="2">
    <citation type="submission" date="2023-02" db="EMBL/GenBank/DDBJ databases">
        <authorList>
            <person name="Lu C.-H."/>
        </authorList>
    </citation>
    <scope>NUCLEOTIDE SEQUENCE</scope>
    <source>
        <strain evidence="1">22TCCZM01-4</strain>
    </source>
</reference>
<dbReference type="EMBL" id="JAOCQJ010000008">
    <property type="protein sequence ID" value="MCT7319048.1"/>
    <property type="molecule type" value="Genomic_DNA"/>
</dbReference>
<evidence type="ECO:0000313" key="2">
    <source>
        <dbReference type="Proteomes" id="UP001164374"/>
    </source>
</evidence>